<dbReference type="Proteomes" id="UP001187734">
    <property type="component" value="Unassembled WGS sequence"/>
</dbReference>
<keyword evidence="2" id="KW-1185">Reference proteome</keyword>
<dbReference type="AlphaFoldDB" id="A0AAE8SNK1"/>
<protein>
    <submittedName>
        <fullName evidence="1">Uncharacterized protein</fullName>
    </submittedName>
</protein>
<name>A0AAE8SNK1_9HYPO</name>
<gene>
    <name evidence="1" type="ORF">FTOL_12058</name>
</gene>
<proteinExistence type="predicted"/>
<accession>A0AAE8SNK1</accession>
<evidence type="ECO:0000313" key="1">
    <source>
        <dbReference type="EMBL" id="SPJ87033.1"/>
    </source>
</evidence>
<comment type="caution">
    <text evidence="1">The sequence shown here is derived from an EMBL/GenBank/DDBJ whole genome shotgun (WGS) entry which is preliminary data.</text>
</comment>
<dbReference type="EMBL" id="ONZP01000550">
    <property type="protein sequence ID" value="SPJ87033.1"/>
    <property type="molecule type" value="Genomic_DNA"/>
</dbReference>
<organism evidence="1 2">
    <name type="scientific">Fusarium torulosum</name>
    <dbReference type="NCBI Taxonomy" id="33205"/>
    <lineage>
        <taxon>Eukaryota</taxon>
        <taxon>Fungi</taxon>
        <taxon>Dikarya</taxon>
        <taxon>Ascomycota</taxon>
        <taxon>Pezizomycotina</taxon>
        <taxon>Sordariomycetes</taxon>
        <taxon>Hypocreomycetidae</taxon>
        <taxon>Hypocreales</taxon>
        <taxon>Nectriaceae</taxon>
        <taxon>Fusarium</taxon>
    </lineage>
</organism>
<evidence type="ECO:0000313" key="2">
    <source>
        <dbReference type="Proteomes" id="UP001187734"/>
    </source>
</evidence>
<reference evidence="1" key="1">
    <citation type="submission" date="2018-03" db="EMBL/GenBank/DDBJ databases">
        <authorList>
            <person name="Guldener U."/>
        </authorList>
    </citation>
    <scope>NUCLEOTIDE SEQUENCE</scope>
</reference>
<sequence length="118" mass="12980">MAMAELGCDHVTVPGDILFQLSLLDYKANPPPGLTHQIKLVFRLSAWYTWPALILLPAAENGNLSSTDIDHLADNGAALTKAIAAGPVTERGLFELEAFKSNEVQSRRTIEEIFKQFK</sequence>